<dbReference type="Pfam" id="PF00089">
    <property type="entry name" value="Trypsin"/>
    <property type="match status" value="1"/>
</dbReference>
<keyword evidence="3" id="KW-0732">Signal</keyword>
<dbReference type="GO" id="GO:0006508">
    <property type="term" value="P:proteolysis"/>
    <property type="evidence" value="ECO:0007669"/>
    <property type="project" value="InterPro"/>
</dbReference>
<dbReference type="PROSITE" id="PS50240">
    <property type="entry name" value="TRYPSIN_DOM"/>
    <property type="match status" value="1"/>
</dbReference>
<feature type="domain" description="Peptidase S1" evidence="4">
    <location>
        <begin position="39"/>
        <end position="301"/>
    </location>
</feature>
<dbReference type="PANTHER" id="PTHR24256">
    <property type="entry name" value="TRYPTASE-RELATED"/>
    <property type="match status" value="1"/>
</dbReference>
<dbReference type="InterPro" id="IPR051487">
    <property type="entry name" value="Ser/Thr_Proteases_Immune/Dev"/>
</dbReference>
<dbReference type="Gene3D" id="2.40.10.10">
    <property type="entry name" value="Trypsin-like serine proteases"/>
    <property type="match status" value="1"/>
</dbReference>
<evidence type="ECO:0000313" key="5">
    <source>
        <dbReference type="EMBL" id="JAP42216.1"/>
    </source>
</evidence>
<evidence type="ECO:0000256" key="2">
    <source>
        <dbReference type="ARBA" id="ARBA00024195"/>
    </source>
</evidence>
<accession>A0A0X3P4Z5</accession>
<organism evidence="5">
    <name type="scientific">Schistocephalus solidus</name>
    <name type="common">Tapeworm</name>
    <dbReference type="NCBI Taxonomy" id="70667"/>
    <lineage>
        <taxon>Eukaryota</taxon>
        <taxon>Metazoa</taxon>
        <taxon>Spiralia</taxon>
        <taxon>Lophotrochozoa</taxon>
        <taxon>Platyhelminthes</taxon>
        <taxon>Cestoda</taxon>
        <taxon>Eucestoda</taxon>
        <taxon>Diphyllobothriidea</taxon>
        <taxon>Diphyllobothriidae</taxon>
        <taxon>Schistocephalus</taxon>
    </lineage>
</organism>
<proteinExistence type="inferred from homology"/>
<gene>
    <name evidence="5" type="primary">CTRB</name>
    <name evidence="5" type="ORF">TR84701</name>
</gene>
<dbReference type="CDD" id="cd00190">
    <property type="entry name" value="Tryp_SPc"/>
    <property type="match status" value="1"/>
</dbReference>
<dbReference type="InterPro" id="IPR009003">
    <property type="entry name" value="Peptidase_S1_PA"/>
</dbReference>
<keyword evidence="1" id="KW-1015">Disulfide bond</keyword>
<dbReference type="GO" id="GO:0004252">
    <property type="term" value="F:serine-type endopeptidase activity"/>
    <property type="evidence" value="ECO:0007669"/>
    <property type="project" value="InterPro"/>
</dbReference>
<protein>
    <submittedName>
        <fullName evidence="5">Chymotrypsin B</fullName>
    </submittedName>
</protein>
<dbReference type="AlphaFoldDB" id="A0A0X3P4Z5"/>
<name>A0A0X3P4Z5_SCHSO</name>
<dbReference type="SMART" id="SM00020">
    <property type="entry name" value="Tryp_SPc"/>
    <property type="match status" value="1"/>
</dbReference>
<sequence length="304" mass="33886">MKQTLNVCSAFLMSLQVILCLTTFDQLPQTCGRRSNLSVWSEEDTYSKPQAIPHSWPWQVGLWSKNRGEHPFCGGTILNNSLIITAARCVKMLFSCEETPVGQRVDITQRTGDILTVHAGDHKFSKSDIVKQLRQVKLVEVHPQFNPRSENSGYDVALLWLMRPLFTGTAALPICVSKNEIELSDGYNCYYAGWGAVLRKGLAKEWKNPRVLRQAEVTIAPYSECVRVSYPVSKDKIICLETEARAPCHGDNGGGLFCLPPKEQRWFLHGVIGGADEECVGDRAIATSMSSVSQWLEKTLGLPK</sequence>
<dbReference type="SUPFAM" id="SSF50494">
    <property type="entry name" value="Trypsin-like serine proteases"/>
    <property type="match status" value="1"/>
</dbReference>
<feature type="chain" id="PRO_5007050898" evidence="3">
    <location>
        <begin position="21"/>
        <end position="304"/>
    </location>
</feature>
<evidence type="ECO:0000256" key="1">
    <source>
        <dbReference type="ARBA" id="ARBA00023157"/>
    </source>
</evidence>
<evidence type="ECO:0000259" key="4">
    <source>
        <dbReference type="PROSITE" id="PS50240"/>
    </source>
</evidence>
<reference evidence="5" key="1">
    <citation type="submission" date="2016-01" db="EMBL/GenBank/DDBJ databases">
        <title>Reference transcriptome for the parasite Schistocephalus solidus: insights into the molecular evolution of parasitism.</title>
        <authorList>
            <person name="Hebert F.O."/>
            <person name="Grambauer S."/>
            <person name="Barber I."/>
            <person name="Landry C.R."/>
            <person name="Aubin-Horth N."/>
        </authorList>
    </citation>
    <scope>NUCLEOTIDE SEQUENCE</scope>
</reference>
<dbReference type="InterPro" id="IPR001314">
    <property type="entry name" value="Peptidase_S1A"/>
</dbReference>
<dbReference type="EMBL" id="GEEE01021009">
    <property type="protein sequence ID" value="JAP42216.1"/>
    <property type="molecule type" value="Transcribed_RNA"/>
</dbReference>
<dbReference type="PRINTS" id="PR00722">
    <property type="entry name" value="CHYMOTRYPSIN"/>
</dbReference>
<comment type="similarity">
    <text evidence="2">Belongs to the peptidase S1 family. CLIP subfamily.</text>
</comment>
<dbReference type="InterPro" id="IPR001254">
    <property type="entry name" value="Trypsin_dom"/>
</dbReference>
<evidence type="ECO:0000256" key="3">
    <source>
        <dbReference type="SAM" id="SignalP"/>
    </source>
</evidence>
<feature type="signal peptide" evidence="3">
    <location>
        <begin position="1"/>
        <end position="20"/>
    </location>
</feature>
<dbReference type="InterPro" id="IPR043504">
    <property type="entry name" value="Peptidase_S1_PA_chymotrypsin"/>
</dbReference>